<dbReference type="KEGG" id="ful:C4N20_14885"/>
<dbReference type="EC" id="3.5.2.-" evidence="2"/>
<reference evidence="2 3" key="1">
    <citation type="submission" date="2018-06" db="EMBL/GenBank/DDBJ databases">
        <authorList>
            <consortium name="Pathogen Informatics"/>
            <person name="Doyle S."/>
        </authorList>
    </citation>
    <scope>NUCLEOTIDE SEQUENCE [LARGE SCALE GENOMIC DNA]</scope>
    <source>
        <strain evidence="2 3">NCTC12112</strain>
    </source>
</reference>
<dbReference type="InterPro" id="IPR032466">
    <property type="entry name" value="Metal_Hydrolase"/>
</dbReference>
<dbReference type="Pfam" id="PF01979">
    <property type="entry name" value="Amidohydro_1"/>
    <property type="match status" value="1"/>
</dbReference>
<gene>
    <name evidence="2" type="primary">lhyD</name>
    <name evidence="2" type="ORF">NCTC12112_01552</name>
</gene>
<dbReference type="Proteomes" id="UP000249008">
    <property type="component" value="Chromosome 1"/>
</dbReference>
<dbReference type="GO" id="GO:0016810">
    <property type="term" value="F:hydrolase activity, acting on carbon-nitrogen (but not peptide) bonds"/>
    <property type="evidence" value="ECO:0007669"/>
    <property type="project" value="InterPro"/>
</dbReference>
<dbReference type="SUPFAM" id="SSF51556">
    <property type="entry name" value="Metallo-dependent hydrolases"/>
    <property type="match status" value="1"/>
</dbReference>
<dbReference type="Gene3D" id="3.20.20.140">
    <property type="entry name" value="Metal-dependent hydrolases"/>
    <property type="match status" value="1"/>
</dbReference>
<dbReference type="InterPro" id="IPR051781">
    <property type="entry name" value="Metallo-dep_Hydrolase"/>
</dbReference>
<evidence type="ECO:0000313" key="3">
    <source>
        <dbReference type="Proteomes" id="UP000249008"/>
    </source>
</evidence>
<dbReference type="PANTHER" id="PTHR43135:SF3">
    <property type="entry name" value="ALPHA-D-RIBOSE 1-METHYLPHOSPHONATE 5-TRIPHOSPHATE DIPHOSPHATASE"/>
    <property type="match status" value="1"/>
</dbReference>
<name>A0AAX2JBJ6_9FUSO</name>
<dbReference type="InterPro" id="IPR006680">
    <property type="entry name" value="Amidohydro-rel"/>
</dbReference>
<evidence type="ECO:0000259" key="1">
    <source>
        <dbReference type="Pfam" id="PF01979"/>
    </source>
</evidence>
<feature type="domain" description="Amidohydrolase-related" evidence="1">
    <location>
        <begin position="55"/>
        <end position="381"/>
    </location>
</feature>
<protein>
    <submittedName>
        <fullName evidence="2">L-hydantoinase</fullName>
        <ecNumber evidence="2">3.5.2.-</ecNumber>
    </submittedName>
</protein>
<sequence length="386" mass="42097">METNGILLIKNATILDVEEKREVEADILVKDGKIAAIETTIDVPADKVIDAGKRYVTSGLVDCHTHLGLKGDSQGFEGIDHNEKNDPVTPQMRGLDGINPLDVTVNEALAHGVTTVGSGPGSTNVFGGTFACIKTYGECVDDMLLSESVAMKSAFGENVKRTYNDKKKTPMTRMGIAALFREYIFKAKEYLRDKESGKNPKFDMKLEALIPVIKKEIPVKAHVHRADDIMTAVRLAKELDLDMTLDHCTCAKDVFNSLMKVDYPMIMGPSLGHRGKIELQGKGFESVALFSNAGKKVAITTDAPVVPLQYLNVCAGLAVRAGMEKWEALRAISLYPASFMKQDHRVGSIKVGKDADIVVWSDYPLSNFALPTHVVVNGDVVEGTDK</sequence>
<dbReference type="RefSeq" id="WP_005977172.1">
    <property type="nucleotide sequence ID" value="NZ_CABKNW010000002.1"/>
</dbReference>
<dbReference type="SUPFAM" id="SSF51338">
    <property type="entry name" value="Composite domain of metallo-dependent hydrolases"/>
    <property type="match status" value="1"/>
</dbReference>
<proteinExistence type="predicted"/>
<dbReference type="InterPro" id="IPR011059">
    <property type="entry name" value="Metal-dep_hydrolase_composite"/>
</dbReference>
<dbReference type="EMBL" id="LS483487">
    <property type="protein sequence ID" value="SQJ02733.1"/>
    <property type="molecule type" value="Genomic_DNA"/>
</dbReference>
<organism evidence="2 3">
    <name type="scientific">Fusobacterium ulcerans</name>
    <dbReference type="NCBI Taxonomy" id="861"/>
    <lineage>
        <taxon>Bacteria</taxon>
        <taxon>Fusobacteriati</taxon>
        <taxon>Fusobacteriota</taxon>
        <taxon>Fusobacteriia</taxon>
        <taxon>Fusobacteriales</taxon>
        <taxon>Fusobacteriaceae</taxon>
        <taxon>Fusobacterium</taxon>
    </lineage>
</organism>
<dbReference type="Gene3D" id="2.30.40.10">
    <property type="entry name" value="Urease, subunit C, domain 1"/>
    <property type="match status" value="1"/>
</dbReference>
<dbReference type="PANTHER" id="PTHR43135">
    <property type="entry name" value="ALPHA-D-RIBOSE 1-METHYLPHOSPHONATE 5-TRIPHOSPHATE DIPHOSPHATASE"/>
    <property type="match status" value="1"/>
</dbReference>
<evidence type="ECO:0000313" key="2">
    <source>
        <dbReference type="EMBL" id="SQJ02733.1"/>
    </source>
</evidence>
<dbReference type="GeneID" id="78456110"/>
<dbReference type="AlphaFoldDB" id="A0AAX2JBJ6"/>
<dbReference type="CDD" id="cd01309">
    <property type="entry name" value="Met_dep_hydrolase_C"/>
    <property type="match status" value="1"/>
</dbReference>
<accession>A0AAX2JBJ6</accession>
<keyword evidence="2" id="KW-0378">Hydrolase</keyword>